<dbReference type="InParanoid" id="A0A0C2WID9"/>
<sequence length="118" mass="13364">MSLTNNSVALRICSSRRIKNPQRDDQHKVPEIPPKMAWYIVLNLDNECVMVTTNHFASIITIYHSMSKTNADSNCRKYDANAGEDRRNSTSKFNTRIGAVGGTQTKLDVRICQLGFWS</sequence>
<dbReference type="AlphaFoldDB" id="A0A0C2WID9"/>
<dbReference type="EMBL" id="KN818286">
    <property type="protein sequence ID" value="KIL61282.1"/>
    <property type="molecule type" value="Genomic_DNA"/>
</dbReference>
<dbReference type="Proteomes" id="UP000054549">
    <property type="component" value="Unassembled WGS sequence"/>
</dbReference>
<organism evidence="1 2">
    <name type="scientific">Amanita muscaria (strain Koide BX008)</name>
    <dbReference type="NCBI Taxonomy" id="946122"/>
    <lineage>
        <taxon>Eukaryota</taxon>
        <taxon>Fungi</taxon>
        <taxon>Dikarya</taxon>
        <taxon>Basidiomycota</taxon>
        <taxon>Agaricomycotina</taxon>
        <taxon>Agaricomycetes</taxon>
        <taxon>Agaricomycetidae</taxon>
        <taxon>Agaricales</taxon>
        <taxon>Pluteineae</taxon>
        <taxon>Amanitaceae</taxon>
        <taxon>Amanita</taxon>
    </lineage>
</organism>
<dbReference type="HOGENOM" id="CLU_2072555_0_0_1"/>
<protein>
    <submittedName>
        <fullName evidence="1">Uncharacterized protein</fullName>
    </submittedName>
</protein>
<proteinExistence type="predicted"/>
<keyword evidence="2" id="KW-1185">Reference proteome</keyword>
<evidence type="ECO:0000313" key="2">
    <source>
        <dbReference type="Proteomes" id="UP000054549"/>
    </source>
</evidence>
<evidence type="ECO:0000313" key="1">
    <source>
        <dbReference type="EMBL" id="KIL61282.1"/>
    </source>
</evidence>
<reference evidence="1 2" key="1">
    <citation type="submission" date="2014-04" db="EMBL/GenBank/DDBJ databases">
        <title>Evolutionary Origins and Diversification of the Mycorrhizal Mutualists.</title>
        <authorList>
            <consortium name="DOE Joint Genome Institute"/>
            <consortium name="Mycorrhizal Genomics Consortium"/>
            <person name="Kohler A."/>
            <person name="Kuo A."/>
            <person name="Nagy L.G."/>
            <person name="Floudas D."/>
            <person name="Copeland A."/>
            <person name="Barry K.W."/>
            <person name="Cichocki N."/>
            <person name="Veneault-Fourrey C."/>
            <person name="LaButti K."/>
            <person name="Lindquist E.A."/>
            <person name="Lipzen A."/>
            <person name="Lundell T."/>
            <person name="Morin E."/>
            <person name="Murat C."/>
            <person name="Riley R."/>
            <person name="Ohm R."/>
            <person name="Sun H."/>
            <person name="Tunlid A."/>
            <person name="Henrissat B."/>
            <person name="Grigoriev I.V."/>
            <person name="Hibbett D.S."/>
            <person name="Martin F."/>
        </authorList>
    </citation>
    <scope>NUCLEOTIDE SEQUENCE [LARGE SCALE GENOMIC DNA]</scope>
    <source>
        <strain evidence="1 2">Koide BX008</strain>
    </source>
</reference>
<name>A0A0C2WID9_AMAMK</name>
<accession>A0A0C2WID9</accession>
<gene>
    <name evidence="1" type="ORF">M378DRAFT_167087</name>
</gene>